<dbReference type="GO" id="GO:0004553">
    <property type="term" value="F:hydrolase activity, hydrolyzing O-glycosyl compounds"/>
    <property type="evidence" value="ECO:0007669"/>
    <property type="project" value="InterPro"/>
</dbReference>
<dbReference type="Gene3D" id="3.40.50.2000">
    <property type="entry name" value="Glycogen Phosphorylase B"/>
    <property type="match status" value="2"/>
</dbReference>
<evidence type="ECO:0000313" key="2">
    <source>
        <dbReference type="EMBL" id="OAF18832.1"/>
    </source>
</evidence>
<organism evidence="2 3">
    <name type="scientific">Bradyrhizobium neotropicale</name>
    <dbReference type="NCBI Taxonomy" id="1497615"/>
    <lineage>
        <taxon>Bacteria</taxon>
        <taxon>Pseudomonadati</taxon>
        <taxon>Pseudomonadota</taxon>
        <taxon>Alphaproteobacteria</taxon>
        <taxon>Hyphomicrobiales</taxon>
        <taxon>Nitrobacteraceae</taxon>
        <taxon>Bradyrhizobium</taxon>
    </lineage>
</organism>
<dbReference type="InterPro" id="IPR029767">
    <property type="entry name" value="WecB-like"/>
</dbReference>
<dbReference type="SUPFAM" id="SSF53756">
    <property type="entry name" value="UDP-Glycosyltransferase/glycogen phosphorylase"/>
    <property type="match status" value="1"/>
</dbReference>
<sequence>MSKKKICVVVGSRANYSSIKSAMRAIQQHPALELQLIVAASAVLDRYGSVVNLIEKDGFTPHARVTMLIEGETPATMAKSTGLGLLELPTLFEQLAPDVVLTVGDRFETMATTLAAAYMNIPVAHTMGGEVSGTIDESIRHAVTKFAHIHFPASKGARERIIKLGERPEHVHMVGCPRIDLVADILKNPIENIFDRLFDDGVGQRFSIDEPFALVSQHPVTTEYGDGEAQITMTLEAVREQGLAAVVLWPNADAGSDDISRGIRKWRERKLDDRMHFFKNLPIDVYVNLMHSTACLVGNSSSGIREGAYIGTPVVNIGSRQNMRDRGDNVIEISYDKKQISNAIARQVEHGRYAMNPIYGDGTAGPRIANVLAAEQVEIQKCITY</sequence>
<dbReference type="NCBIfam" id="TIGR03568">
    <property type="entry name" value="NeuC_NnaA"/>
    <property type="match status" value="1"/>
</dbReference>
<dbReference type="EMBL" id="LSEF01000029">
    <property type="protein sequence ID" value="OAF18832.1"/>
    <property type="molecule type" value="Genomic_DNA"/>
</dbReference>
<feature type="domain" description="UDP-N-acetylglucosamine 2-epimerase" evidence="1">
    <location>
        <begin position="24"/>
        <end position="372"/>
    </location>
</feature>
<reference evidence="2 3" key="1">
    <citation type="submission" date="2016-02" db="EMBL/GenBank/DDBJ databases">
        <title>Draft genome sequence of the strain BR 10247T Bradyrhizobium neotropicale isolated from nodules of Centrolobium paraense.</title>
        <authorList>
            <person name="Simoes-Araujo J.L."/>
            <person name="Barauna A.C."/>
            <person name="Silva K."/>
            <person name="Zilli J.E."/>
        </authorList>
    </citation>
    <scope>NUCLEOTIDE SEQUENCE [LARGE SCALE GENOMIC DNA]</scope>
    <source>
        <strain evidence="2 3">BR 10247</strain>
    </source>
</reference>
<accession>A0A176ZFX6</accession>
<dbReference type="GO" id="GO:0006047">
    <property type="term" value="P:UDP-N-acetylglucosamine metabolic process"/>
    <property type="evidence" value="ECO:0007669"/>
    <property type="project" value="InterPro"/>
</dbReference>
<comment type="caution">
    <text evidence="2">The sequence shown here is derived from an EMBL/GenBank/DDBJ whole genome shotgun (WGS) entry which is preliminary data.</text>
</comment>
<evidence type="ECO:0000259" key="1">
    <source>
        <dbReference type="Pfam" id="PF02350"/>
    </source>
</evidence>
<dbReference type="InterPro" id="IPR020004">
    <property type="entry name" value="UDP-GlcNAc_Epase"/>
</dbReference>
<protein>
    <submittedName>
        <fullName evidence="2">UDP-N-acetyl glucosamine 2-epimerase</fullName>
    </submittedName>
</protein>
<dbReference type="InterPro" id="IPR003331">
    <property type="entry name" value="UDP_GlcNAc_Epimerase_2_dom"/>
</dbReference>
<name>A0A176ZFX6_9BRAD</name>
<proteinExistence type="predicted"/>
<dbReference type="Proteomes" id="UP000077173">
    <property type="component" value="Unassembled WGS sequence"/>
</dbReference>
<dbReference type="PANTHER" id="PTHR43174:SF3">
    <property type="entry name" value="UDP-N-ACETYLGLUCOSAMINE 2-EPIMERASE"/>
    <property type="match status" value="1"/>
</dbReference>
<evidence type="ECO:0000313" key="3">
    <source>
        <dbReference type="Proteomes" id="UP000077173"/>
    </source>
</evidence>
<dbReference type="PANTHER" id="PTHR43174">
    <property type="entry name" value="UDP-N-ACETYLGLUCOSAMINE 2-EPIMERASE"/>
    <property type="match status" value="1"/>
</dbReference>
<keyword evidence="3" id="KW-1185">Reference proteome</keyword>
<dbReference type="RefSeq" id="WP_063677333.1">
    <property type="nucleotide sequence ID" value="NZ_LSEF01000029.1"/>
</dbReference>
<dbReference type="AlphaFoldDB" id="A0A176ZFX6"/>
<dbReference type="Pfam" id="PF02350">
    <property type="entry name" value="Epimerase_2"/>
    <property type="match status" value="1"/>
</dbReference>
<dbReference type="CDD" id="cd03786">
    <property type="entry name" value="GTB_UDP-GlcNAc_2-Epimerase"/>
    <property type="match status" value="1"/>
</dbReference>
<gene>
    <name evidence="2" type="ORF">AXW67_39760</name>
</gene>